<evidence type="ECO:0000313" key="1">
    <source>
        <dbReference type="EMBL" id="OHV01585.1"/>
    </source>
</evidence>
<dbReference type="Proteomes" id="UP000179734">
    <property type="component" value="Unassembled WGS sequence"/>
</dbReference>
<dbReference type="AlphaFoldDB" id="A0A1S1NGA9"/>
<dbReference type="PIRSF" id="PIRSF007580">
    <property type="entry name" value="UCP07580"/>
    <property type="match status" value="1"/>
</dbReference>
<dbReference type="PANTHER" id="PTHR39456">
    <property type="entry name" value="METAL-DEPENDENT HYDROLASE"/>
    <property type="match status" value="1"/>
</dbReference>
<accession>A0A1S1NGA9</accession>
<dbReference type="EMBL" id="MLQM01000097">
    <property type="protein sequence ID" value="OHV01585.1"/>
    <property type="molecule type" value="Genomic_DNA"/>
</dbReference>
<proteinExistence type="predicted"/>
<dbReference type="EMBL" id="PPEA01000090">
    <property type="protein sequence ID" value="PQM49187.1"/>
    <property type="molecule type" value="Genomic_DNA"/>
</dbReference>
<evidence type="ECO:0000313" key="3">
    <source>
        <dbReference type="Proteomes" id="UP000179734"/>
    </source>
</evidence>
<dbReference type="PANTHER" id="PTHR39456:SF1">
    <property type="entry name" value="METAL-DEPENDENT HYDROLASE"/>
    <property type="match status" value="1"/>
</dbReference>
<protein>
    <submittedName>
        <fullName evidence="1">Metal-dependent hydrolase</fullName>
    </submittedName>
</protein>
<dbReference type="RefSeq" id="WP_071027911.1">
    <property type="nucleotide sequence ID" value="NZ_MLQM01000097.1"/>
</dbReference>
<dbReference type="Pfam" id="PF10118">
    <property type="entry name" value="Metal_hydrol"/>
    <property type="match status" value="1"/>
</dbReference>
<dbReference type="GO" id="GO:0016787">
    <property type="term" value="F:hydrolase activity"/>
    <property type="evidence" value="ECO:0007669"/>
    <property type="project" value="UniProtKB-KW"/>
</dbReference>
<evidence type="ECO:0000313" key="2">
    <source>
        <dbReference type="EMBL" id="PQM49187.1"/>
    </source>
</evidence>
<reference evidence="1 3" key="1">
    <citation type="submission" date="2016-10" db="EMBL/GenBank/DDBJ databases">
        <title>Genome sequence of Mycobacterium talmonii.</title>
        <authorList>
            <person name="Greninger A.L."/>
            <person name="Elliott B."/>
            <person name="Vasireddy S."/>
            <person name="Vasireddy R."/>
        </authorList>
    </citation>
    <scope>NUCLEOTIDE SEQUENCE [LARGE SCALE GENOMIC DNA]</scope>
    <source>
        <strain evidence="1">MO-5499</strain>
        <strain evidence="3">NE-TNMC-100812</strain>
    </source>
</reference>
<dbReference type="InterPro" id="IPR016516">
    <property type="entry name" value="UCP07580"/>
</dbReference>
<comment type="caution">
    <text evidence="1">The sequence shown here is derived from an EMBL/GenBank/DDBJ whole genome shotgun (WGS) entry which is preliminary data.</text>
</comment>
<organism evidence="1 3">
    <name type="scientific">Mycobacterium talmoniae</name>
    <dbReference type="NCBI Taxonomy" id="1858794"/>
    <lineage>
        <taxon>Bacteria</taxon>
        <taxon>Bacillati</taxon>
        <taxon>Actinomycetota</taxon>
        <taxon>Actinomycetes</taxon>
        <taxon>Mycobacteriales</taxon>
        <taxon>Mycobacteriaceae</taxon>
        <taxon>Mycobacterium</taxon>
    </lineage>
</organism>
<dbReference type="Proteomes" id="UP000238296">
    <property type="component" value="Unassembled WGS sequence"/>
</dbReference>
<sequence>MVASQAVSTKNGHTPYPAVRRIRFRFGDPEPMNHHFVEGDIAFSHFVAVLSAAFPPGEESFIRSVRRFADRVTDPVLKKRVAGFIGQESVHGQEHRRLNEKLIDMGYPFVRLFTFGHDSRRERFVLRIENRAPALAHLAMTAAAEHYTATLAQRVLSSPEIQAIPEDPEVRNLFNWHAVEELEHKSVAFDVYRAMGGPEWLRIGVMAAMYGLTIPMVTVGVLMSIATDPSGWHPIQVARETIGIYRGPLVKGLMADLRSYLRPGFHPDDIDTEALVQQWRQELFGDDGALVGHLK</sequence>
<keyword evidence="1" id="KW-0378">Hydrolase</keyword>
<reference evidence="2 4" key="2">
    <citation type="journal article" date="2017" name="Int. J. Syst. Evol. Microbiol.">
        <title>Mycobacterium talmoniae sp. nov., a slowly growing mycobacterium isolated from human respiratory samples.</title>
        <authorList>
            <person name="Davidson R.M."/>
            <person name="DeGroote M.A."/>
            <person name="Marola J.L."/>
            <person name="Buss S."/>
            <person name="Jones V."/>
            <person name="McNeil M.R."/>
            <person name="Freifeld A.G."/>
            <person name="Elaine Epperson L."/>
            <person name="Hasan N.A."/>
            <person name="Jackson M."/>
            <person name="Iwen P.C."/>
            <person name="Salfinger M."/>
            <person name="Strong M."/>
        </authorList>
    </citation>
    <scope>NUCLEOTIDE SEQUENCE [LARGE SCALE GENOMIC DNA]</scope>
    <source>
        <strain evidence="2 4">ATCC BAA-2683</strain>
    </source>
</reference>
<keyword evidence="3" id="KW-1185">Reference proteome</keyword>
<name>A0A1S1NGA9_9MYCO</name>
<reference evidence="2" key="3">
    <citation type="submission" date="2018-01" db="EMBL/GenBank/DDBJ databases">
        <authorList>
            <person name="Gaut B.S."/>
            <person name="Morton B.R."/>
            <person name="Clegg M.T."/>
            <person name="Duvall M.R."/>
        </authorList>
    </citation>
    <scope>NUCLEOTIDE SEQUENCE</scope>
    <source>
        <strain evidence="2">ATCC BAA-2683</strain>
    </source>
</reference>
<evidence type="ECO:0000313" key="4">
    <source>
        <dbReference type="Proteomes" id="UP000238296"/>
    </source>
</evidence>
<gene>
    <name evidence="1" type="ORF">BKN37_16880</name>
    <name evidence="2" type="ORF">C1Y40_00578</name>
</gene>